<evidence type="ECO:0000313" key="2">
    <source>
        <dbReference type="EMBL" id="TQJ04012.1"/>
    </source>
</evidence>
<evidence type="ECO:0000259" key="1">
    <source>
        <dbReference type="PROSITE" id="PS50943"/>
    </source>
</evidence>
<dbReference type="Gene3D" id="1.10.260.40">
    <property type="entry name" value="lambda repressor-like DNA-binding domains"/>
    <property type="match status" value="1"/>
</dbReference>
<gene>
    <name evidence="2" type="ORF">FB471_3789</name>
</gene>
<dbReference type="RefSeq" id="WP_141999754.1">
    <property type="nucleotide sequence ID" value="NZ_VFML01000001.1"/>
</dbReference>
<dbReference type="InterPro" id="IPR043917">
    <property type="entry name" value="DUF5753"/>
</dbReference>
<comment type="caution">
    <text evidence="2">The sequence shown here is derived from an EMBL/GenBank/DDBJ whole genome shotgun (WGS) entry which is preliminary data.</text>
</comment>
<dbReference type="CDD" id="cd00093">
    <property type="entry name" value="HTH_XRE"/>
    <property type="match status" value="1"/>
</dbReference>
<dbReference type="InterPro" id="IPR010982">
    <property type="entry name" value="Lambda_DNA-bd_dom_sf"/>
</dbReference>
<dbReference type="SMART" id="SM00530">
    <property type="entry name" value="HTH_XRE"/>
    <property type="match status" value="1"/>
</dbReference>
<organism evidence="2 3">
    <name type="scientific">Amycolatopsis cihanbeyliensis</name>
    <dbReference type="NCBI Taxonomy" id="1128664"/>
    <lineage>
        <taxon>Bacteria</taxon>
        <taxon>Bacillati</taxon>
        <taxon>Actinomycetota</taxon>
        <taxon>Actinomycetes</taxon>
        <taxon>Pseudonocardiales</taxon>
        <taxon>Pseudonocardiaceae</taxon>
        <taxon>Amycolatopsis</taxon>
    </lineage>
</organism>
<dbReference type="InterPro" id="IPR001387">
    <property type="entry name" value="Cro/C1-type_HTH"/>
</dbReference>
<dbReference type="EMBL" id="VFML01000001">
    <property type="protein sequence ID" value="TQJ04012.1"/>
    <property type="molecule type" value="Genomic_DNA"/>
</dbReference>
<dbReference type="Pfam" id="PF19054">
    <property type="entry name" value="DUF5753"/>
    <property type="match status" value="1"/>
</dbReference>
<proteinExistence type="predicted"/>
<dbReference type="AlphaFoldDB" id="A0A542DLN4"/>
<dbReference type="Pfam" id="PF13560">
    <property type="entry name" value="HTH_31"/>
    <property type="match status" value="1"/>
</dbReference>
<dbReference type="OrthoDB" id="4285266at2"/>
<dbReference type="GO" id="GO:0003677">
    <property type="term" value="F:DNA binding"/>
    <property type="evidence" value="ECO:0007669"/>
    <property type="project" value="InterPro"/>
</dbReference>
<reference evidence="2 3" key="1">
    <citation type="submission" date="2019-06" db="EMBL/GenBank/DDBJ databases">
        <title>Sequencing the genomes of 1000 actinobacteria strains.</title>
        <authorList>
            <person name="Klenk H.-P."/>
        </authorList>
    </citation>
    <scope>NUCLEOTIDE SEQUENCE [LARGE SCALE GENOMIC DNA]</scope>
    <source>
        <strain evidence="2 3">DSM 45679</strain>
    </source>
</reference>
<dbReference type="SUPFAM" id="SSF47413">
    <property type="entry name" value="lambda repressor-like DNA-binding domains"/>
    <property type="match status" value="1"/>
</dbReference>
<protein>
    <submittedName>
        <fullName evidence="2">Helix-turn-helix protein</fullName>
    </submittedName>
</protein>
<evidence type="ECO:0000313" key="3">
    <source>
        <dbReference type="Proteomes" id="UP000320876"/>
    </source>
</evidence>
<accession>A0A542DLN4</accession>
<keyword evidence="3" id="KW-1185">Reference proteome</keyword>
<sequence length="276" mass="31282">MGVPRKPNHARRQLGRTLRKLRERARMSQDEVAKEMHFSKAKVSRLELGQLPNRFELMALLDLYGVIVSDYAPYLGMLARAQERGWWHTYGLDDKGYVPLEDEACLVREYQLGYIPGLLQTEAYMRAGFEGSLEPERANNDVAVRLRRQRRLTEEPTLRLHAILDETVLRRPVLDPAGQRAQLEHLIAATALPTVTVQVIPLAVGAHRGRSGTFVILSYPDPKDPDIAYLEHGFGSWQTEKESQVRAARLAFEHLADLALDQADSIALIRRVIAET</sequence>
<dbReference type="PROSITE" id="PS50943">
    <property type="entry name" value="HTH_CROC1"/>
    <property type="match status" value="1"/>
</dbReference>
<name>A0A542DLN4_AMYCI</name>
<dbReference type="Proteomes" id="UP000320876">
    <property type="component" value="Unassembled WGS sequence"/>
</dbReference>
<feature type="domain" description="HTH cro/C1-type" evidence="1">
    <location>
        <begin position="18"/>
        <end position="71"/>
    </location>
</feature>